<dbReference type="PROSITE" id="PS51273">
    <property type="entry name" value="GATASE_TYPE_1"/>
    <property type="match status" value="1"/>
</dbReference>
<dbReference type="InterPro" id="IPR023296">
    <property type="entry name" value="Glyco_hydro_beta-prop_sf"/>
</dbReference>
<protein>
    <recommendedName>
        <fullName evidence="2">Biotin-protein ligase N-terminal domain-containing protein</fullName>
    </recommendedName>
</protein>
<feature type="domain" description="Biotin-protein ligase N-terminal" evidence="2">
    <location>
        <begin position="274"/>
        <end position="323"/>
    </location>
</feature>
<accession>A0A512MEK7</accession>
<feature type="chain" id="PRO_5022204950" description="Biotin-protein ligase N-terminal domain-containing protein" evidence="1">
    <location>
        <begin position="19"/>
        <end position="445"/>
    </location>
</feature>
<dbReference type="RefSeq" id="WP_146853128.1">
    <property type="nucleotide sequence ID" value="NZ_BKAG01000036.1"/>
</dbReference>
<evidence type="ECO:0000313" key="3">
    <source>
        <dbReference type="EMBL" id="GEP44821.1"/>
    </source>
</evidence>
<dbReference type="OrthoDB" id="20888at2"/>
<keyword evidence="1" id="KW-0732">Signal</keyword>
<evidence type="ECO:0000256" key="1">
    <source>
        <dbReference type="SAM" id="SignalP"/>
    </source>
</evidence>
<dbReference type="InterPro" id="IPR019197">
    <property type="entry name" value="Biotin-prot_ligase_N"/>
</dbReference>
<dbReference type="EMBL" id="BKAG01000036">
    <property type="protein sequence ID" value="GEP44821.1"/>
    <property type="molecule type" value="Genomic_DNA"/>
</dbReference>
<name>A0A512MEK7_9BACT</name>
<organism evidence="3 4">
    <name type="scientific">Brevifollis gellanilyticus</name>
    <dbReference type="NCBI Taxonomy" id="748831"/>
    <lineage>
        <taxon>Bacteria</taxon>
        <taxon>Pseudomonadati</taxon>
        <taxon>Verrucomicrobiota</taxon>
        <taxon>Verrucomicrobiia</taxon>
        <taxon>Verrucomicrobiales</taxon>
        <taxon>Verrucomicrobiaceae</taxon>
    </lineage>
</organism>
<dbReference type="SUPFAM" id="SSF75005">
    <property type="entry name" value="Arabinanase/levansucrase/invertase"/>
    <property type="match status" value="1"/>
</dbReference>
<evidence type="ECO:0000313" key="4">
    <source>
        <dbReference type="Proteomes" id="UP000321577"/>
    </source>
</evidence>
<gene>
    <name evidence="3" type="ORF">BGE01nite_41120</name>
</gene>
<evidence type="ECO:0000259" key="2">
    <source>
        <dbReference type="Pfam" id="PF09825"/>
    </source>
</evidence>
<dbReference type="AlphaFoldDB" id="A0A512MEK7"/>
<dbReference type="SUPFAM" id="SSF52317">
    <property type="entry name" value="Class I glutamine amidotransferase-like"/>
    <property type="match status" value="1"/>
</dbReference>
<comment type="caution">
    <text evidence="3">The sequence shown here is derived from an EMBL/GenBank/DDBJ whole genome shotgun (WGS) entry which is preliminary data.</text>
</comment>
<dbReference type="InterPro" id="IPR029062">
    <property type="entry name" value="Class_I_gatase-like"/>
</dbReference>
<proteinExistence type="predicted"/>
<reference evidence="3 4" key="1">
    <citation type="submission" date="2019-07" db="EMBL/GenBank/DDBJ databases">
        <title>Whole genome shotgun sequence of Brevifollis gellanilyticus NBRC 108608.</title>
        <authorList>
            <person name="Hosoyama A."/>
            <person name="Uohara A."/>
            <person name="Ohji S."/>
            <person name="Ichikawa N."/>
        </authorList>
    </citation>
    <scope>NUCLEOTIDE SEQUENCE [LARGE SCALE GENOMIC DNA]</scope>
    <source>
        <strain evidence="3 4">NBRC 108608</strain>
    </source>
</reference>
<dbReference type="Proteomes" id="UP000321577">
    <property type="component" value="Unassembled WGS sequence"/>
</dbReference>
<keyword evidence="4" id="KW-1185">Reference proteome</keyword>
<feature type="signal peptide" evidence="1">
    <location>
        <begin position="1"/>
        <end position="18"/>
    </location>
</feature>
<dbReference type="Pfam" id="PF09825">
    <property type="entry name" value="BPL_N"/>
    <property type="match status" value="1"/>
</dbReference>
<sequence length="445" mass="48099">MTKHLLLCLLVSASALQAQPLHIPVIDGDWSPLASQETARDLVEKTDHRWPFEADKKSKAREPFVIKIGAAQHVYYSADKPLTSTVKGKSTTRYVGAVYARTSFDGKVWTKPATVAWGGHAGEDVDSAGHPCVVEVKPGLYYLFRTQTGEGKATTSVYSSHDPLDFGLFGNYADAQHYVTALPAVIEQVVHQGDEWFAVRGDKVARLRWNDPSLPARPTKRPSGINIRVALYDDAGSAGQGIPKVTEQLGKCPDIEVTKLNRDGIRAGLDGYDVVIFTGGTSGRQANTIGLVGREQVRRFVEAGGGYVGICAGAYLACDGFSWGIKVLDAKTPSPKWERGIAELKIESNDEGQKLLGLPKDTLVKYHNGPLLVPANNAAIPDFEPLTYFRTEVAKNGSPEGIMVNSPAVVQGQFGAGRVIACSPHPEQTTGLDNWIEHAVRSVAK</sequence>
<dbReference type="Gene3D" id="3.40.50.880">
    <property type="match status" value="1"/>
</dbReference>